<keyword evidence="1" id="KW-0472">Membrane</keyword>
<dbReference type="KEGG" id="hro:HELRODRAFT_170794"/>
<reference evidence="5" key="1">
    <citation type="submission" date="2012-12" db="EMBL/GenBank/DDBJ databases">
        <authorList>
            <person name="Hellsten U."/>
            <person name="Grimwood J."/>
            <person name="Chapman J.A."/>
            <person name="Shapiro H."/>
            <person name="Aerts A."/>
            <person name="Otillar R.P."/>
            <person name="Terry A.Y."/>
            <person name="Boore J.L."/>
            <person name="Simakov O."/>
            <person name="Marletaz F."/>
            <person name="Cho S.-J."/>
            <person name="Edsinger-Gonzales E."/>
            <person name="Havlak P."/>
            <person name="Kuo D.-H."/>
            <person name="Larsson T."/>
            <person name="Lv J."/>
            <person name="Arendt D."/>
            <person name="Savage R."/>
            <person name="Osoegawa K."/>
            <person name="de Jong P."/>
            <person name="Lindberg D.R."/>
            <person name="Seaver E.C."/>
            <person name="Weisblat D.A."/>
            <person name="Putnam N.H."/>
            <person name="Grigoriev I.V."/>
            <person name="Rokhsar D.S."/>
        </authorList>
    </citation>
    <scope>NUCLEOTIDE SEQUENCE</scope>
</reference>
<dbReference type="CTD" id="20203356"/>
<dbReference type="RefSeq" id="XP_009014874.1">
    <property type="nucleotide sequence ID" value="XM_009016626.1"/>
</dbReference>
<dbReference type="InParanoid" id="T1F3F7"/>
<reference evidence="3 5" key="2">
    <citation type="journal article" date="2013" name="Nature">
        <title>Insights into bilaterian evolution from three spiralian genomes.</title>
        <authorList>
            <person name="Simakov O."/>
            <person name="Marletaz F."/>
            <person name="Cho S.J."/>
            <person name="Edsinger-Gonzales E."/>
            <person name="Havlak P."/>
            <person name="Hellsten U."/>
            <person name="Kuo D.H."/>
            <person name="Larsson T."/>
            <person name="Lv J."/>
            <person name="Arendt D."/>
            <person name="Savage R."/>
            <person name="Osoegawa K."/>
            <person name="de Jong P."/>
            <person name="Grimwood J."/>
            <person name="Chapman J.A."/>
            <person name="Shapiro H."/>
            <person name="Aerts A."/>
            <person name="Otillar R.P."/>
            <person name="Terry A.Y."/>
            <person name="Boore J.L."/>
            <person name="Grigoriev I.V."/>
            <person name="Lindberg D.R."/>
            <person name="Seaver E.C."/>
            <person name="Weisblat D.A."/>
            <person name="Putnam N.H."/>
            <person name="Rokhsar D.S."/>
        </authorList>
    </citation>
    <scope>NUCLEOTIDE SEQUENCE</scope>
</reference>
<evidence type="ECO:0000256" key="1">
    <source>
        <dbReference type="SAM" id="Phobius"/>
    </source>
</evidence>
<dbReference type="GeneID" id="20203356"/>
<proteinExistence type="predicted"/>
<feature type="chain" id="PRO_5010980210" evidence="2">
    <location>
        <begin position="23"/>
        <end position="176"/>
    </location>
</feature>
<dbReference type="EMBL" id="KB096275">
    <property type="protein sequence ID" value="ESO06778.1"/>
    <property type="molecule type" value="Genomic_DNA"/>
</dbReference>
<evidence type="ECO:0000313" key="5">
    <source>
        <dbReference type="Proteomes" id="UP000015101"/>
    </source>
</evidence>
<evidence type="ECO:0000256" key="2">
    <source>
        <dbReference type="SAM" id="SignalP"/>
    </source>
</evidence>
<keyword evidence="1" id="KW-1133">Transmembrane helix</keyword>
<feature type="signal peptide" evidence="2">
    <location>
        <begin position="1"/>
        <end position="22"/>
    </location>
</feature>
<feature type="transmembrane region" description="Helical" evidence="1">
    <location>
        <begin position="157"/>
        <end position="173"/>
    </location>
</feature>
<dbReference type="EMBL" id="AMQM01003683">
    <property type="status" value="NOT_ANNOTATED_CDS"/>
    <property type="molecule type" value="Genomic_DNA"/>
</dbReference>
<dbReference type="AlphaFoldDB" id="T1F3F7"/>
<name>T1F3F7_HELRO</name>
<keyword evidence="5" id="KW-1185">Reference proteome</keyword>
<keyword evidence="1" id="KW-0812">Transmembrane</keyword>
<protein>
    <submittedName>
        <fullName evidence="3 4">Uncharacterized protein</fullName>
    </submittedName>
</protein>
<keyword evidence="2" id="KW-0732">Signal</keyword>
<sequence>MHHSKYFIVLITCLMMRRDVICNKKSQQQQQRQRADGTNVINNNTAEVNKHESLKKNQQQPVCTVRVGACAKETLKLMAFHKLQGGLDIPTFKVISEQLRMSTFFSMRNSSHEFIIYIWSDTNDKNIKVDDFIKINDRRQALCKLLKTEHLNKANKYFFLFLFMGGIHAWVHLRSQ</sequence>
<dbReference type="EnsemblMetazoa" id="HelroT170794">
    <property type="protein sequence ID" value="HelroP170794"/>
    <property type="gene ID" value="HelroG170794"/>
</dbReference>
<dbReference type="Proteomes" id="UP000015101">
    <property type="component" value="Unassembled WGS sequence"/>
</dbReference>
<accession>T1F3F7</accession>
<organism evidence="4 5">
    <name type="scientific">Helobdella robusta</name>
    <name type="common">Californian leech</name>
    <dbReference type="NCBI Taxonomy" id="6412"/>
    <lineage>
        <taxon>Eukaryota</taxon>
        <taxon>Metazoa</taxon>
        <taxon>Spiralia</taxon>
        <taxon>Lophotrochozoa</taxon>
        <taxon>Annelida</taxon>
        <taxon>Clitellata</taxon>
        <taxon>Hirudinea</taxon>
        <taxon>Rhynchobdellida</taxon>
        <taxon>Glossiphoniidae</taxon>
        <taxon>Helobdella</taxon>
    </lineage>
</organism>
<evidence type="ECO:0000313" key="4">
    <source>
        <dbReference type="EnsemblMetazoa" id="HelroP170794"/>
    </source>
</evidence>
<evidence type="ECO:0000313" key="3">
    <source>
        <dbReference type="EMBL" id="ESO06778.1"/>
    </source>
</evidence>
<reference evidence="4" key="3">
    <citation type="submission" date="2015-06" db="UniProtKB">
        <authorList>
            <consortium name="EnsemblMetazoa"/>
        </authorList>
    </citation>
    <scope>IDENTIFICATION</scope>
</reference>
<dbReference type="HOGENOM" id="CLU_1526841_0_0_1"/>
<gene>
    <name evidence="4" type="primary">20203356</name>
    <name evidence="3" type="ORF">HELRODRAFT_170794</name>
</gene>